<dbReference type="Pfam" id="PF25954">
    <property type="entry name" value="Beta-barrel_RND_2"/>
    <property type="match status" value="1"/>
</dbReference>
<proteinExistence type="inferred from homology"/>
<comment type="similarity">
    <text evidence="1">Belongs to the membrane fusion protein (MFP) (TC 8.A.1) family.</text>
</comment>
<evidence type="ECO:0000259" key="6">
    <source>
        <dbReference type="Pfam" id="PF25954"/>
    </source>
</evidence>
<dbReference type="Gene3D" id="2.40.50.100">
    <property type="match status" value="1"/>
</dbReference>
<dbReference type="NCBIfam" id="TIGR01730">
    <property type="entry name" value="RND_mfp"/>
    <property type="match status" value="1"/>
</dbReference>
<dbReference type="PROSITE" id="PS51257">
    <property type="entry name" value="PROKAR_LIPOPROTEIN"/>
    <property type="match status" value="1"/>
</dbReference>
<reference evidence="7 8" key="1">
    <citation type="submission" date="2023-04" db="EMBL/GenBank/DDBJ databases">
        <title>Luteimonas endophyticus RD2P54.</title>
        <authorList>
            <person name="Sun J.-Q."/>
        </authorList>
    </citation>
    <scope>NUCLEOTIDE SEQUENCE [LARGE SCALE GENOMIC DNA]</scope>
    <source>
        <strain evidence="7 8">RD2P54</strain>
    </source>
</reference>
<comment type="caution">
    <text evidence="7">The sequence shown here is derived from an EMBL/GenBank/DDBJ whole genome shotgun (WGS) entry which is preliminary data.</text>
</comment>
<feature type="domain" description="CusB-like beta-barrel" evidence="6">
    <location>
        <begin position="206"/>
        <end position="277"/>
    </location>
</feature>
<accession>A0ABT6JD19</accession>
<evidence type="ECO:0000259" key="4">
    <source>
        <dbReference type="Pfam" id="PF25876"/>
    </source>
</evidence>
<dbReference type="Gene3D" id="2.40.420.20">
    <property type="match status" value="1"/>
</dbReference>
<evidence type="ECO:0000256" key="1">
    <source>
        <dbReference type="ARBA" id="ARBA00009477"/>
    </source>
</evidence>
<feature type="chain" id="PRO_5045840884" evidence="3">
    <location>
        <begin position="18"/>
        <end position="371"/>
    </location>
</feature>
<dbReference type="Gene3D" id="1.10.287.470">
    <property type="entry name" value="Helix hairpin bin"/>
    <property type="match status" value="1"/>
</dbReference>
<evidence type="ECO:0000256" key="2">
    <source>
        <dbReference type="SAM" id="Coils"/>
    </source>
</evidence>
<dbReference type="Gene3D" id="2.40.30.170">
    <property type="match status" value="1"/>
</dbReference>
<feature type="domain" description="Multidrug resistance protein MdtA-like alpha-helical hairpin" evidence="4">
    <location>
        <begin position="97"/>
        <end position="166"/>
    </location>
</feature>
<dbReference type="Proteomes" id="UP001156940">
    <property type="component" value="Unassembled WGS sequence"/>
</dbReference>
<dbReference type="PANTHER" id="PTHR30469">
    <property type="entry name" value="MULTIDRUG RESISTANCE PROTEIN MDTA"/>
    <property type="match status" value="1"/>
</dbReference>
<protein>
    <submittedName>
        <fullName evidence="7">Efflux RND transporter periplasmic adaptor subunit</fullName>
    </submittedName>
</protein>
<evidence type="ECO:0000313" key="8">
    <source>
        <dbReference type="Proteomes" id="UP001156940"/>
    </source>
</evidence>
<dbReference type="Pfam" id="PF25876">
    <property type="entry name" value="HH_MFP_RND"/>
    <property type="match status" value="1"/>
</dbReference>
<feature type="domain" description="Multidrug resistance protein MdtA-like barrel-sandwich hybrid" evidence="5">
    <location>
        <begin position="63"/>
        <end position="193"/>
    </location>
</feature>
<feature type="coiled-coil region" evidence="2">
    <location>
        <begin position="97"/>
        <end position="162"/>
    </location>
</feature>
<evidence type="ECO:0000256" key="3">
    <source>
        <dbReference type="SAM" id="SignalP"/>
    </source>
</evidence>
<keyword evidence="3" id="KW-0732">Signal</keyword>
<gene>
    <name evidence="7" type="ORF">QFW77_17270</name>
</gene>
<name>A0ABT6JD19_9GAMM</name>
<evidence type="ECO:0000259" key="5">
    <source>
        <dbReference type="Pfam" id="PF25917"/>
    </source>
</evidence>
<dbReference type="InterPro" id="IPR058792">
    <property type="entry name" value="Beta-barrel_RND_2"/>
</dbReference>
<dbReference type="Pfam" id="PF25917">
    <property type="entry name" value="BSH_RND"/>
    <property type="match status" value="1"/>
</dbReference>
<dbReference type="InterPro" id="IPR006143">
    <property type="entry name" value="RND_pump_MFP"/>
</dbReference>
<dbReference type="EMBL" id="JARXRM010000045">
    <property type="protein sequence ID" value="MDH5824724.1"/>
    <property type="molecule type" value="Genomic_DNA"/>
</dbReference>
<dbReference type="InterPro" id="IPR058624">
    <property type="entry name" value="MdtA-like_HH"/>
</dbReference>
<feature type="signal peptide" evidence="3">
    <location>
        <begin position="1"/>
        <end position="17"/>
    </location>
</feature>
<dbReference type="RefSeq" id="WP_280576053.1">
    <property type="nucleotide sequence ID" value="NZ_JARXRM010000045.1"/>
</dbReference>
<dbReference type="SUPFAM" id="SSF111369">
    <property type="entry name" value="HlyD-like secretion proteins"/>
    <property type="match status" value="1"/>
</dbReference>
<evidence type="ECO:0000313" key="7">
    <source>
        <dbReference type="EMBL" id="MDH5824724.1"/>
    </source>
</evidence>
<organism evidence="7 8">
    <name type="scientific">Luteimonas endophytica</name>
    <dbReference type="NCBI Taxonomy" id="3042023"/>
    <lineage>
        <taxon>Bacteria</taxon>
        <taxon>Pseudomonadati</taxon>
        <taxon>Pseudomonadota</taxon>
        <taxon>Gammaproteobacteria</taxon>
        <taxon>Lysobacterales</taxon>
        <taxon>Lysobacteraceae</taxon>
        <taxon>Luteimonas</taxon>
    </lineage>
</organism>
<dbReference type="InterPro" id="IPR058625">
    <property type="entry name" value="MdtA-like_BSH"/>
</dbReference>
<keyword evidence="8" id="KW-1185">Reference proteome</keyword>
<sequence length="371" mass="38505">MHRKAIAAILWAALLLAGCGGETVPAAPARPVLVEPAGARAGAAAMALAGEVRAREESALSFRVGGKLVRRHVDVGARVRRGDLLAELDPGDQRLQAQSAGAQAAAAEAELERARADHERYRRLAAEQLVSRSALDAQTTALRAAQEQARAARAQLEVARNQAGYTELRAPADGVITDRQAEAGQVLAAGQTVYTLAADGAREVLIALPESRLGAFRVGQDVAVELWSAPERRWPGRIREISPAADPSARTYAARVALGDAAAGAVALGQSARVYLAADGEAPVASVPLTAVQRGEDGSTAVWVVDRRTGTAGRVPVELGEFGAERVPVLAGLAPGALVVAAGAHLLREGQAVVPVDRDNRPLAPADPESE</sequence>
<keyword evidence="2" id="KW-0175">Coiled coil</keyword>
<dbReference type="PANTHER" id="PTHR30469:SF15">
    <property type="entry name" value="HLYD FAMILY OF SECRETION PROTEINS"/>
    <property type="match status" value="1"/>
</dbReference>